<accession>A0A1B6JWH7</accession>
<proteinExistence type="predicted"/>
<feature type="non-terminal residue" evidence="1">
    <location>
        <position position="116"/>
    </location>
</feature>
<reference evidence="1" key="1">
    <citation type="submission" date="2015-11" db="EMBL/GenBank/DDBJ databases">
        <title>De novo transcriptome assembly of four potential Pierce s Disease insect vectors from Arizona vineyards.</title>
        <authorList>
            <person name="Tassone E.E."/>
        </authorList>
    </citation>
    <scope>NUCLEOTIDE SEQUENCE</scope>
</reference>
<dbReference type="EMBL" id="GECU01004148">
    <property type="protein sequence ID" value="JAT03559.1"/>
    <property type="molecule type" value="Transcribed_RNA"/>
</dbReference>
<name>A0A1B6JWH7_9HEMI</name>
<dbReference type="AlphaFoldDB" id="A0A1B6JWH7"/>
<gene>
    <name evidence="1" type="ORF">g.55</name>
</gene>
<sequence>FLSKILLGVGCFLKKKFSSRFLVDTLAAIGFSCSYSEVELLELSYISRQQPGILPGGFSQWVADNADFNVNTLDGRNSWHVMALIQCVTPATAIETEEPASRKFQERRSINVAELG</sequence>
<protein>
    <submittedName>
        <fullName evidence="1">Uncharacterized protein</fullName>
    </submittedName>
</protein>
<organism evidence="1">
    <name type="scientific">Homalodisca liturata</name>
    <dbReference type="NCBI Taxonomy" id="320908"/>
    <lineage>
        <taxon>Eukaryota</taxon>
        <taxon>Metazoa</taxon>
        <taxon>Ecdysozoa</taxon>
        <taxon>Arthropoda</taxon>
        <taxon>Hexapoda</taxon>
        <taxon>Insecta</taxon>
        <taxon>Pterygota</taxon>
        <taxon>Neoptera</taxon>
        <taxon>Paraneoptera</taxon>
        <taxon>Hemiptera</taxon>
        <taxon>Auchenorrhyncha</taxon>
        <taxon>Membracoidea</taxon>
        <taxon>Cicadellidae</taxon>
        <taxon>Cicadellinae</taxon>
        <taxon>Proconiini</taxon>
        <taxon>Homalodisca</taxon>
    </lineage>
</organism>
<evidence type="ECO:0000313" key="1">
    <source>
        <dbReference type="EMBL" id="JAT03559.1"/>
    </source>
</evidence>
<feature type="non-terminal residue" evidence="1">
    <location>
        <position position="1"/>
    </location>
</feature>